<feature type="binding site" evidence="11">
    <location>
        <position position="332"/>
    </location>
    <ligand>
        <name>FMN</name>
        <dbReference type="ChEBI" id="CHEBI:58210"/>
    </ligand>
</feature>
<dbReference type="RefSeq" id="WP_146888127.1">
    <property type="nucleotide sequence ID" value="NZ_BJXB01000024.1"/>
</dbReference>
<dbReference type="PIRSF" id="PIRSF001456">
    <property type="entry name" value="Chorismate_synth"/>
    <property type="match status" value="1"/>
</dbReference>
<comment type="function">
    <text evidence="11">Catalyzes the anti-1,4-elimination of the C-3 phosphate and the C-6 proR hydrogen from 5-enolpyruvylshikimate-3-phosphate (EPSP) to yield chorismate, which is the branch point compound that serves as the starting substrate for the three terminal pathways of aromatic amino acid biosynthesis. This reaction introduces a second double bond into the aromatic ring system.</text>
</comment>
<organism evidence="13 14">
    <name type="scientific">Deinococcus cellulosilyticus (strain DSM 18568 / NBRC 106333 / KACC 11606 / 5516J-15)</name>
    <dbReference type="NCBI Taxonomy" id="1223518"/>
    <lineage>
        <taxon>Bacteria</taxon>
        <taxon>Thermotogati</taxon>
        <taxon>Deinococcota</taxon>
        <taxon>Deinococci</taxon>
        <taxon>Deinococcales</taxon>
        <taxon>Deinococcaceae</taxon>
        <taxon>Deinococcus</taxon>
    </lineage>
</organism>
<evidence type="ECO:0000256" key="2">
    <source>
        <dbReference type="ARBA" id="ARBA00008014"/>
    </source>
</evidence>
<dbReference type="InterPro" id="IPR035904">
    <property type="entry name" value="Chorismate_synth_AroC_sf"/>
</dbReference>
<evidence type="ECO:0000256" key="10">
    <source>
        <dbReference type="ARBA" id="ARBA00023239"/>
    </source>
</evidence>
<evidence type="ECO:0000256" key="5">
    <source>
        <dbReference type="ARBA" id="ARBA00022630"/>
    </source>
</evidence>
<keyword evidence="8 11" id="KW-0521">NADP</keyword>
<dbReference type="GO" id="GO:0005829">
    <property type="term" value="C:cytosol"/>
    <property type="evidence" value="ECO:0007669"/>
    <property type="project" value="TreeGrafter"/>
</dbReference>
<feature type="binding site" evidence="11">
    <location>
        <position position="291"/>
    </location>
    <ligand>
        <name>FMN</name>
        <dbReference type="ChEBI" id="CHEBI:58210"/>
    </ligand>
</feature>
<reference evidence="13 14" key="1">
    <citation type="submission" date="2019-07" db="EMBL/GenBank/DDBJ databases">
        <title>Whole genome shotgun sequence of Deinococcus cellulosilyticus NBRC 106333.</title>
        <authorList>
            <person name="Hosoyama A."/>
            <person name="Uohara A."/>
            <person name="Ohji S."/>
            <person name="Ichikawa N."/>
        </authorList>
    </citation>
    <scope>NUCLEOTIDE SEQUENCE [LARGE SCALE GENOMIC DNA]</scope>
    <source>
        <strain evidence="13 14">NBRC 106333</strain>
    </source>
</reference>
<gene>
    <name evidence="11 13" type="primary">aroC</name>
    <name evidence="13" type="ORF">DC3_44090</name>
</gene>
<evidence type="ECO:0000256" key="11">
    <source>
        <dbReference type="HAMAP-Rule" id="MF_00300"/>
    </source>
</evidence>
<evidence type="ECO:0000256" key="12">
    <source>
        <dbReference type="RuleBase" id="RU000605"/>
    </source>
</evidence>
<sequence length="383" mass="41804">MKFLTAGESHGPQLTTIIEGLPSQIPLTADDINPWLAKRQGGYGRGRRMQIETDQVQFMSGVRAGRTTGAPLTMVVENKDHRNWTEIMSPEPGNEPRKKALTRARPGHADLAGGIKYRHKDLRDVLERASARETTMRVAVGAVALKMLSELDITGVNYVSSLCDIDCNVPFSWDLLDAIEGSLVRCPDPEASQKMVERIDQAKKDGDTLGGILEVRFRNLPIGLGSHVHWDRKLDGRIAQAVMSVQAVKGVEVGYGFRGTRMPGSQVHDAIYREDGKGYYRLTNGAGGLEGGMTDGEDLVVRIALKPIATLMSPLPSIDVVTRQPADAALERSDTTAVPAAGVIMQCVIGLVLAEAILEKFGGDTLPEIQERVAEYRQFVTEY</sequence>
<protein>
    <recommendedName>
        <fullName evidence="3 11">Chorismate synthase</fullName>
        <shortName evidence="11">CS</shortName>
        <ecNumber evidence="3 11">4.2.3.5</ecNumber>
    </recommendedName>
    <alternativeName>
        <fullName evidence="11">5-enolpyruvylshikimate-3-phosphate phospholyase</fullName>
    </alternativeName>
</protein>
<dbReference type="GO" id="GO:0008652">
    <property type="term" value="P:amino acid biosynthetic process"/>
    <property type="evidence" value="ECO:0007669"/>
    <property type="project" value="UniProtKB-KW"/>
</dbReference>
<feature type="binding site" evidence="11">
    <location>
        <position position="39"/>
    </location>
    <ligand>
        <name>NADP(+)</name>
        <dbReference type="ChEBI" id="CHEBI:58349"/>
    </ligand>
</feature>
<dbReference type="SUPFAM" id="SSF103263">
    <property type="entry name" value="Chorismate synthase, AroC"/>
    <property type="match status" value="1"/>
</dbReference>
<evidence type="ECO:0000313" key="14">
    <source>
        <dbReference type="Proteomes" id="UP000321306"/>
    </source>
</evidence>
<comment type="pathway">
    <text evidence="1 11 12">Metabolic intermediate biosynthesis; chorismate biosynthesis; chorismate from D-erythrose 4-phosphate and phosphoenolpyruvate: step 7/7.</text>
</comment>
<evidence type="ECO:0000256" key="4">
    <source>
        <dbReference type="ARBA" id="ARBA00022605"/>
    </source>
</evidence>
<accession>A0A511N7F9</accession>
<comment type="cofactor">
    <cofactor evidence="11 12">
        <name>FMNH2</name>
        <dbReference type="ChEBI" id="CHEBI:57618"/>
    </cofactor>
    <text evidence="11 12">Reduced FMN (FMNH(2)).</text>
</comment>
<dbReference type="PANTHER" id="PTHR21085:SF0">
    <property type="entry name" value="CHORISMATE SYNTHASE"/>
    <property type="match status" value="1"/>
</dbReference>
<evidence type="ECO:0000256" key="1">
    <source>
        <dbReference type="ARBA" id="ARBA00005044"/>
    </source>
</evidence>
<dbReference type="OrthoDB" id="9771806at2"/>
<proteinExistence type="inferred from homology"/>
<dbReference type="PROSITE" id="PS00788">
    <property type="entry name" value="CHORISMATE_SYNTHASE_2"/>
    <property type="match status" value="1"/>
</dbReference>
<evidence type="ECO:0000256" key="9">
    <source>
        <dbReference type="ARBA" id="ARBA00023141"/>
    </source>
</evidence>
<dbReference type="GO" id="GO:0009073">
    <property type="term" value="P:aromatic amino acid family biosynthetic process"/>
    <property type="evidence" value="ECO:0007669"/>
    <property type="project" value="UniProtKB-KW"/>
</dbReference>
<dbReference type="NCBIfam" id="NF003793">
    <property type="entry name" value="PRK05382.1"/>
    <property type="match status" value="1"/>
</dbReference>
<dbReference type="CDD" id="cd07304">
    <property type="entry name" value="Chorismate_synthase"/>
    <property type="match status" value="1"/>
</dbReference>
<dbReference type="EC" id="4.2.3.5" evidence="3 11"/>
<dbReference type="PANTHER" id="PTHR21085">
    <property type="entry name" value="CHORISMATE SYNTHASE"/>
    <property type="match status" value="1"/>
</dbReference>
<keyword evidence="6 11" id="KW-0288">FMN</keyword>
<dbReference type="GO" id="GO:0009423">
    <property type="term" value="P:chorismate biosynthetic process"/>
    <property type="evidence" value="ECO:0007669"/>
    <property type="project" value="UniProtKB-UniRule"/>
</dbReference>
<dbReference type="GO" id="GO:0010181">
    <property type="term" value="F:FMN binding"/>
    <property type="evidence" value="ECO:0007669"/>
    <property type="project" value="TreeGrafter"/>
</dbReference>
<dbReference type="FunFam" id="3.60.150.10:FF:000002">
    <property type="entry name" value="Chorismate synthase"/>
    <property type="match status" value="1"/>
</dbReference>
<dbReference type="UniPathway" id="UPA00053">
    <property type="reaction ID" value="UER00090"/>
</dbReference>
<dbReference type="HAMAP" id="MF_00300">
    <property type="entry name" value="Chorismate_synth"/>
    <property type="match status" value="1"/>
</dbReference>
<dbReference type="EMBL" id="BJXB01000024">
    <property type="protein sequence ID" value="GEM48774.1"/>
    <property type="molecule type" value="Genomic_DNA"/>
</dbReference>
<dbReference type="PROSITE" id="PS00787">
    <property type="entry name" value="CHORISMATE_SYNTHASE_1"/>
    <property type="match status" value="1"/>
</dbReference>
<evidence type="ECO:0000256" key="6">
    <source>
        <dbReference type="ARBA" id="ARBA00022643"/>
    </source>
</evidence>
<keyword evidence="7 11" id="KW-0274">FAD</keyword>
<comment type="subunit">
    <text evidence="11">Homotetramer.</text>
</comment>
<feature type="binding site" evidence="11">
    <location>
        <begin position="128"/>
        <end position="130"/>
    </location>
    <ligand>
        <name>FMN</name>
        <dbReference type="ChEBI" id="CHEBI:58210"/>
    </ligand>
</feature>
<name>A0A511N7F9_DEIC1</name>
<dbReference type="InterPro" id="IPR020541">
    <property type="entry name" value="Chorismate_synthase_CS"/>
</dbReference>
<evidence type="ECO:0000313" key="13">
    <source>
        <dbReference type="EMBL" id="GEM48774.1"/>
    </source>
</evidence>
<comment type="similarity">
    <text evidence="2 11 12">Belongs to the chorismate synthase family.</text>
</comment>
<comment type="caution">
    <text evidence="13">The sequence shown here is derived from an EMBL/GenBank/DDBJ whole genome shotgun (WGS) entry which is preliminary data.</text>
</comment>
<keyword evidence="4 11" id="KW-0028">Amino-acid biosynthesis</keyword>
<feature type="binding site" evidence="11">
    <location>
        <begin position="246"/>
        <end position="247"/>
    </location>
    <ligand>
        <name>FMN</name>
        <dbReference type="ChEBI" id="CHEBI:58210"/>
    </ligand>
</feature>
<feature type="binding site" evidence="11">
    <location>
        <begin position="306"/>
        <end position="310"/>
    </location>
    <ligand>
        <name>FMN</name>
        <dbReference type="ChEBI" id="CHEBI:58210"/>
    </ligand>
</feature>
<feature type="binding site" evidence="11">
    <location>
        <position position="45"/>
    </location>
    <ligand>
        <name>NADP(+)</name>
        <dbReference type="ChEBI" id="CHEBI:58349"/>
    </ligand>
</feature>
<evidence type="ECO:0000256" key="7">
    <source>
        <dbReference type="ARBA" id="ARBA00022827"/>
    </source>
</evidence>
<dbReference type="InterPro" id="IPR000453">
    <property type="entry name" value="Chorismate_synth"/>
</dbReference>
<dbReference type="NCBIfam" id="TIGR00033">
    <property type="entry name" value="aroC"/>
    <property type="match status" value="1"/>
</dbReference>
<dbReference type="GO" id="GO:0004107">
    <property type="term" value="F:chorismate synthase activity"/>
    <property type="evidence" value="ECO:0007669"/>
    <property type="project" value="UniProtKB-UniRule"/>
</dbReference>
<dbReference type="AlphaFoldDB" id="A0A511N7F9"/>
<dbReference type="Gene3D" id="3.60.150.10">
    <property type="entry name" value="Chorismate synthase AroC"/>
    <property type="match status" value="1"/>
</dbReference>
<keyword evidence="14" id="KW-1185">Reference proteome</keyword>
<evidence type="ECO:0000256" key="3">
    <source>
        <dbReference type="ARBA" id="ARBA00013036"/>
    </source>
</evidence>
<comment type="catalytic activity">
    <reaction evidence="11 12">
        <text>5-O-(1-carboxyvinyl)-3-phosphoshikimate = chorismate + phosphate</text>
        <dbReference type="Rhea" id="RHEA:21020"/>
        <dbReference type="ChEBI" id="CHEBI:29748"/>
        <dbReference type="ChEBI" id="CHEBI:43474"/>
        <dbReference type="ChEBI" id="CHEBI:57701"/>
        <dbReference type="EC" id="4.2.3.5"/>
    </reaction>
</comment>
<keyword evidence="9 11" id="KW-0057">Aromatic amino acid biosynthesis</keyword>
<keyword evidence="10 11" id="KW-0456">Lyase</keyword>
<evidence type="ECO:0000256" key="8">
    <source>
        <dbReference type="ARBA" id="ARBA00022857"/>
    </source>
</evidence>
<dbReference type="Pfam" id="PF01264">
    <property type="entry name" value="Chorismate_synt"/>
    <property type="match status" value="1"/>
</dbReference>
<dbReference type="Proteomes" id="UP000321306">
    <property type="component" value="Unassembled WGS sequence"/>
</dbReference>
<keyword evidence="5 11" id="KW-0285">Flavoprotein</keyword>